<dbReference type="GO" id="GO:0016020">
    <property type="term" value="C:membrane"/>
    <property type="evidence" value="ECO:0007669"/>
    <property type="project" value="InterPro"/>
</dbReference>
<accession>A0A7C0ZHZ2</accession>
<dbReference type="PANTHER" id="PTHR43015">
    <property type="entry name" value="D-RIBITOL-5-PHOSPHATE CYTIDYLYLTRANSFERASE"/>
    <property type="match status" value="1"/>
</dbReference>
<gene>
    <name evidence="12" type="ORF">ENF18_06185</name>
</gene>
<dbReference type="InterPro" id="IPR000462">
    <property type="entry name" value="CDP-OH_P_trans"/>
</dbReference>
<evidence type="ECO:0000256" key="4">
    <source>
        <dbReference type="ARBA" id="ARBA00012504"/>
    </source>
</evidence>
<dbReference type="InterPro" id="IPR034683">
    <property type="entry name" value="IspD/TarI"/>
</dbReference>
<dbReference type="Gene3D" id="1.20.120.1760">
    <property type="match status" value="1"/>
</dbReference>
<dbReference type="PROSITE" id="PS00379">
    <property type="entry name" value="CDP_ALCOHOL_P_TRANSF"/>
    <property type="match status" value="1"/>
</dbReference>
<evidence type="ECO:0000256" key="6">
    <source>
        <dbReference type="ARBA" id="ARBA00018322"/>
    </source>
</evidence>
<dbReference type="Gene3D" id="3.90.550.10">
    <property type="entry name" value="Spore Coat Polysaccharide Biosynthesis Protein SpsA, Chain A"/>
    <property type="match status" value="1"/>
</dbReference>
<evidence type="ECO:0000313" key="12">
    <source>
        <dbReference type="EMBL" id="HDI83363.1"/>
    </source>
</evidence>
<dbReference type="Proteomes" id="UP000885847">
    <property type="component" value="Unassembled WGS sequence"/>
</dbReference>
<dbReference type="GO" id="GO:0008654">
    <property type="term" value="P:phospholipid biosynthetic process"/>
    <property type="evidence" value="ECO:0007669"/>
    <property type="project" value="InterPro"/>
</dbReference>
<comment type="caution">
    <text evidence="12">The sequence shown here is derived from an EMBL/GenBank/DDBJ whole genome shotgun (WGS) entry which is preliminary data.</text>
</comment>
<dbReference type="Pfam" id="PF01128">
    <property type="entry name" value="IspD"/>
    <property type="match status" value="1"/>
</dbReference>
<dbReference type="EMBL" id="DQWE01000291">
    <property type="protein sequence ID" value="HDI83363.1"/>
    <property type="molecule type" value="Genomic_DNA"/>
</dbReference>
<feature type="transmembrane region" description="Helical" evidence="11">
    <location>
        <begin position="223"/>
        <end position="246"/>
    </location>
</feature>
<evidence type="ECO:0000256" key="8">
    <source>
        <dbReference type="ARBA" id="ARBA00022695"/>
    </source>
</evidence>
<feature type="non-terminal residue" evidence="12">
    <location>
        <position position="347"/>
    </location>
</feature>
<feature type="transmembrane region" description="Helical" evidence="11">
    <location>
        <begin position="138"/>
        <end position="156"/>
    </location>
</feature>
<protein>
    <recommendedName>
        <fullName evidence="6">Bifunctional IPC transferase and DIPP synthase</fullName>
        <ecNumber evidence="4">2.7.7.74</ecNumber>
        <ecNumber evidence="5">2.7.8.34</ecNumber>
    </recommendedName>
</protein>
<comment type="catalytic activity">
    <reaction evidence="9">
        <text>CDP-1L-myo-inositol + 1D-myo-inositol 3-phosphate = bis(1L-myo-inositol) 3,1'-phosphate 1-phosphate + CMP + H(+)</text>
        <dbReference type="Rhea" id="RHEA:31327"/>
        <dbReference type="ChEBI" id="CHEBI:15378"/>
        <dbReference type="ChEBI" id="CHEBI:58401"/>
        <dbReference type="ChEBI" id="CHEBI:60377"/>
        <dbReference type="ChEBI" id="CHEBI:62573"/>
        <dbReference type="ChEBI" id="CHEBI:62576"/>
        <dbReference type="EC" id="2.7.8.34"/>
    </reaction>
</comment>
<comment type="similarity">
    <text evidence="2">In the C-terminal section; belongs to the CDP-alcohol phosphatidyltransferase class-I family.</text>
</comment>
<evidence type="ECO:0000256" key="9">
    <source>
        <dbReference type="ARBA" id="ARBA00049235"/>
    </source>
</evidence>
<evidence type="ECO:0000256" key="10">
    <source>
        <dbReference type="RuleBase" id="RU003750"/>
    </source>
</evidence>
<dbReference type="PANTHER" id="PTHR43015:SF1">
    <property type="entry name" value="D-RIBITOL-5-PHOSPHATE CYTIDYLYLTRANSFERASE"/>
    <property type="match status" value="1"/>
</dbReference>
<keyword evidence="8" id="KW-0548">Nucleotidyltransferase</keyword>
<feature type="transmembrane region" description="Helical" evidence="11">
    <location>
        <begin position="53"/>
        <end position="81"/>
    </location>
</feature>
<keyword evidence="11" id="KW-0472">Membrane</keyword>
<dbReference type="InterPro" id="IPR048254">
    <property type="entry name" value="CDP_ALCOHOL_P_TRANSF_CS"/>
</dbReference>
<dbReference type="AlphaFoldDB" id="A0A7C0ZHZ2"/>
<evidence type="ECO:0000256" key="5">
    <source>
        <dbReference type="ARBA" id="ARBA00013268"/>
    </source>
</evidence>
<keyword evidence="11" id="KW-0812">Transmembrane</keyword>
<organism evidence="12">
    <name type="scientific">candidate division WOR-3 bacterium</name>
    <dbReference type="NCBI Taxonomy" id="2052148"/>
    <lineage>
        <taxon>Bacteria</taxon>
        <taxon>Bacteria division WOR-3</taxon>
    </lineage>
</organism>
<name>A0A7C0ZHZ2_UNCW3</name>
<dbReference type="EC" id="2.7.7.74" evidence="4"/>
<evidence type="ECO:0000256" key="3">
    <source>
        <dbReference type="ARBA" id="ARBA00007897"/>
    </source>
</evidence>
<keyword evidence="7 10" id="KW-0808">Transferase</keyword>
<sequence length="347" mass="40222">MNETQEKFTYEDVEDCLMKPKSWWAIVGILPFVRPISRYIANRTKITPNQITLFSFGLGVLSAVFFFLHTKLFFILGAVFFELSYLFDCVDGTVARLKRIGNIYGDVLDHVLDRWRMFINLIALTFGYYHLTRETTIIILAFIYTFLNMVNFYYTYTFNRVSAGWAKRTGKSVINTKVKSPKPGFLNKYIDFMVERHYAVFPGDIESDALVFFFGPILAAFNIYSIKVFLILGSILIGLTGGLRLWRFMLKIAHTMKRKHKRLSISQKRDVKIYGVVLAGGIGERVGEGMPKQFLTIAGKPVFIHTLEKFEKQPLIKKIIRVMPREWTEKAKEEIEKYGIKKVHDII</sequence>
<dbReference type="InterPro" id="IPR043130">
    <property type="entry name" value="CDP-OH_PTrfase_TM_dom"/>
</dbReference>
<dbReference type="GO" id="GO:0005829">
    <property type="term" value="C:cytosol"/>
    <property type="evidence" value="ECO:0007669"/>
    <property type="project" value="TreeGrafter"/>
</dbReference>
<evidence type="ECO:0000256" key="11">
    <source>
        <dbReference type="SAM" id="Phobius"/>
    </source>
</evidence>
<keyword evidence="11" id="KW-1133">Transmembrane helix</keyword>
<dbReference type="SUPFAM" id="SSF53448">
    <property type="entry name" value="Nucleotide-diphospho-sugar transferases"/>
    <property type="match status" value="1"/>
</dbReference>
<dbReference type="GO" id="GO:0070567">
    <property type="term" value="F:cytidylyltransferase activity"/>
    <property type="evidence" value="ECO:0007669"/>
    <property type="project" value="InterPro"/>
</dbReference>
<dbReference type="EC" id="2.7.8.34" evidence="5"/>
<evidence type="ECO:0000256" key="2">
    <source>
        <dbReference type="ARBA" id="ARBA00006982"/>
    </source>
</evidence>
<comment type="catalytic activity">
    <reaction evidence="1">
        <text>1D-myo-inositol 3-phosphate + CTP + H(+) = CDP-1L-myo-inositol + diphosphate</text>
        <dbReference type="Rhea" id="RHEA:30647"/>
        <dbReference type="ChEBI" id="CHEBI:15378"/>
        <dbReference type="ChEBI" id="CHEBI:33019"/>
        <dbReference type="ChEBI" id="CHEBI:37563"/>
        <dbReference type="ChEBI" id="CHEBI:58401"/>
        <dbReference type="ChEBI" id="CHEBI:62573"/>
        <dbReference type="EC" id="2.7.7.74"/>
    </reaction>
</comment>
<feature type="transmembrane region" description="Helical" evidence="11">
    <location>
        <begin position="115"/>
        <end position="131"/>
    </location>
</feature>
<reference evidence="12" key="1">
    <citation type="journal article" date="2020" name="mSystems">
        <title>Genome- and Community-Level Interaction Insights into Carbon Utilization and Element Cycling Functions of Hydrothermarchaeota in Hydrothermal Sediment.</title>
        <authorList>
            <person name="Zhou Z."/>
            <person name="Liu Y."/>
            <person name="Xu W."/>
            <person name="Pan J."/>
            <person name="Luo Z.H."/>
            <person name="Li M."/>
        </authorList>
    </citation>
    <scope>NUCLEOTIDE SEQUENCE [LARGE SCALE GENOMIC DNA]</scope>
    <source>
        <strain evidence="12">HyVt-102</strain>
    </source>
</reference>
<proteinExistence type="inferred from homology"/>
<comment type="similarity">
    <text evidence="10">Belongs to the CDP-alcohol phosphatidyltransferase class-I family.</text>
</comment>
<evidence type="ECO:0000256" key="7">
    <source>
        <dbReference type="ARBA" id="ARBA00022679"/>
    </source>
</evidence>
<dbReference type="InterPro" id="IPR029044">
    <property type="entry name" value="Nucleotide-diphossugar_trans"/>
</dbReference>
<evidence type="ECO:0000256" key="1">
    <source>
        <dbReference type="ARBA" id="ARBA00000729"/>
    </source>
</evidence>
<dbReference type="Pfam" id="PF01066">
    <property type="entry name" value="CDP-OH_P_transf"/>
    <property type="match status" value="1"/>
</dbReference>
<comment type="similarity">
    <text evidence="3">In the N-terminal section; belongs to the MobA family.</text>
</comment>
<dbReference type="GO" id="GO:0016780">
    <property type="term" value="F:phosphotransferase activity, for other substituted phosphate groups"/>
    <property type="evidence" value="ECO:0007669"/>
    <property type="project" value="InterPro"/>
</dbReference>